<proteinExistence type="inferred from homology"/>
<dbReference type="PANTHER" id="PTHR33445:SF1">
    <property type="entry name" value="ATP SYNTHASE SUBUNIT B"/>
    <property type="match status" value="1"/>
</dbReference>
<feature type="transmembrane region" description="Helical" evidence="13">
    <location>
        <begin position="34"/>
        <end position="58"/>
    </location>
</feature>
<keyword evidence="15" id="KW-0175">Coiled coil</keyword>
<dbReference type="GO" id="GO:0012505">
    <property type="term" value="C:endomembrane system"/>
    <property type="evidence" value="ECO:0007669"/>
    <property type="project" value="UniProtKB-SubCell"/>
</dbReference>
<comment type="caution">
    <text evidence="17">The sequence shown here is derived from an EMBL/GenBank/DDBJ whole genome shotgun (WGS) entry which is preliminary data.</text>
</comment>
<keyword evidence="5 13" id="KW-0375">Hydrogen ion transport</keyword>
<evidence type="ECO:0000256" key="2">
    <source>
        <dbReference type="ARBA" id="ARBA00022448"/>
    </source>
</evidence>
<evidence type="ECO:0000313" key="17">
    <source>
        <dbReference type="EMBL" id="TNC46777.1"/>
    </source>
</evidence>
<feature type="signal peptide" evidence="16">
    <location>
        <begin position="1"/>
        <end position="18"/>
    </location>
</feature>
<evidence type="ECO:0000256" key="10">
    <source>
        <dbReference type="ARBA" id="ARBA00025198"/>
    </source>
</evidence>
<dbReference type="GO" id="GO:0005886">
    <property type="term" value="C:plasma membrane"/>
    <property type="evidence" value="ECO:0007669"/>
    <property type="project" value="UniProtKB-SubCell"/>
</dbReference>
<keyword evidence="13" id="KW-1003">Cell membrane</keyword>
<evidence type="ECO:0000256" key="14">
    <source>
        <dbReference type="RuleBase" id="RU003848"/>
    </source>
</evidence>
<keyword evidence="6 13" id="KW-1133">Transmembrane helix</keyword>
<comment type="similarity">
    <text evidence="1 13 14">Belongs to the ATPase B chain family.</text>
</comment>
<keyword evidence="9 13" id="KW-0066">ATP synthesis</keyword>
<keyword evidence="16" id="KW-0732">Signal</keyword>
<evidence type="ECO:0000256" key="11">
    <source>
        <dbReference type="ARBA" id="ARBA00025614"/>
    </source>
</evidence>
<evidence type="ECO:0000256" key="6">
    <source>
        <dbReference type="ARBA" id="ARBA00022989"/>
    </source>
</evidence>
<evidence type="ECO:0000256" key="1">
    <source>
        <dbReference type="ARBA" id="ARBA00005513"/>
    </source>
</evidence>
<dbReference type="GO" id="GO:0046933">
    <property type="term" value="F:proton-transporting ATP synthase activity, rotational mechanism"/>
    <property type="evidence" value="ECO:0007669"/>
    <property type="project" value="UniProtKB-UniRule"/>
</dbReference>
<organism evidence="17 18">
    <name type="scientific">Rubellimicrobium rubrum</name>
    <dbReference type="NCBI Taxonomy" id="2585369"/>
    <lineage>
        <taxon>Bacteria</taxon>
        <taxon>Pseudomonadati</taxon>
        <taxon>Pseudomonadota</taxon>
        <taxon>Alphaproteobacteria</taxon>
        <taxon>Rhodobacterales</taxon>
        <taxon>Roseobacteraceae</taxon>
        <taxon>Rubellimicrobium</taxon>
    </lineage>
</organism>
<dbReference type="EMBL" id="VDFU01000032">
    <property type="protein sequence ID" value="TNC46777.1"/>
    <property type="molecule type" value="Genomic_DNA"/>
</dbReference>
<dbReference type="Pfam" id="PF00430">
    <property type="entry name" value="ATP-synt_B"/>
    <property type="match status" value="1"/>
</dbReference>
<dbReference type="HAMAP" id="MF_01398">
    <property type="entry name" value="ATP_synth_b_bprime"/>
    <property type="match status" value="1"/>
</dbReference>
<comment type="subunit">
    <text evidence="13">F-type ATPases have 2 components, F(1) - the catalytic core - and F(0) - the membrane proton channel. F(1) has five subunits: alpha(3), beta(3), gamma(1), delta(1), epsilon(1). F(0) has three main subunits: a(1), b(2) and c(10-14). The alpha and beta chains form an alternating ring which encloses part of the gamma chain. F(1) is attached to F(0) by a central stalk formed by the gamma and epsilon chains, while a peripheral stalk is formed by the delta and b chains.</text>
</comment>
<evidence type="ECO:0000256" key="16">
    <source>
        <dbReference type="SAM" id="SignalP"/>
    </source>
</evidence>
<dbReference type="CDD" id="cd06503">
    <property type="entry name" value="ATP-synt_Fo_b"/>
    <property type="match status" value="1"/>
</dbReference>
<evidence type="ECO:0000313" key="18">
    <source>
        <dbReference type="Proteomes" id="UP000305887"/>
    </source>
</evidence>
<dbReference type="GO" id="GO:0046961">
    <property type="term" value="F:proton-transporting ATPase activity, rotational mechanism"/>
    <property type="evidence" value="ECO:0007669"/>
    <property type="project" value="TreeGrafter"/>
</dbReference>
<evidence type="ECO:0000256" key="5">
    <source>
        <dbReference type="ARBA" id="ARBA00022781"/>
    </source>
</evidence>
<evidence type="ECO:0000256" key="4">
    <source>
        <dbReference type="ARBA" id="ARBA00022692"/>
    </source>
</evidence>
<dbReference type="GO" id="GO:0045259">
    <property type="term" value="C:proton-transporting ATP synthase complex"/>
    <property type="evidence" value="ECO:0007669"/>
    <property type="project" value="UniProtKB-KW"/>
</dbReference>
<feature type="coiled-coil region" evidence="15">
    <location>
        <begin position="58"/>
        <end position="140"/>
    </location>
</feature>
<dbReference type="AlphaFoldDB" id="A0A5C4MR16"/>
<keyword evidence="7 13" id="KW-0406">Ion transport</keyword>
<keyword evidence="8 13" id="KW-0472">Membrane</keyword>
<evidence type="ECO:0000256" key="13">
    <source>
        <dbReference type="HAMAP-Rule" id="MF_01398"/>
    </source>
</evidence>
<keyword evidence="2 13" id="KW-0813">Transport</keyword>
<evidence type="ECO:0000256" key="9">
    <source>
        <dbReference type="ARBA" id="ARBA00023310"/>
    </source>
</evidence>
<reference evidence="17 18" key="1">
    <citation type="submission" date="2019-06" db="EMBL/GenBank/DDBJ databases">
        <title>YIM 131921 draft genome.</title>
        <authorList>
            <person name="Jiang L."/>
        </authorList>
    </citation>
    <scope>NUCLEOTIDE SEQUENCE [LARGE SCALE GENOMIC DNA]</scope>
    <source>
        <strain evidence="17 18">YIM 131921</strain>
    </source>
</reference>
<protein>
    <recommendedName>
        <fullName evidence="13">ATP synthase subunit b</fullName>
    </recommendedName>
    <alternativeName>
        <fullName evidence="13">ATP synthase F(0) sector subunit b</fullName>
    </alternativeName>
    <alternativeName>
        <fullName evidence="13">ATPase subunit I</fullName>
    </alternativeName>
    <alternativeName>
        <fullName evidence="13">F-type ATPase subunit b</fullName>
        <shortName evidence="13">F-ATPase subunit b</shortName>
    </alternativeName>
</protein>
<name>A0A5C4MR16_9RHOB</name>
<dbReference type="InterPro" id="IPR050059">
    <property type="entry name" value="ATP_synthase_B_chain"/>
</dbReference>
<dbReference type="Proteomes" id="UP000305887">
    <property type="component" value="Unassembled WGS sequence"/>
</dbReference>
<evidence type="ECO:0000256" key="15">
    <source>
        <dbReference type="SAM" id="Coils"/>
    </source>
</evidence>
<dbReference type="InterPro" id="IPR002146">
    <property type="entry name" value="ATP_synth_b/b'su_bac/chlpt"/>
</dbReference>
<comment type="function">
    <text evidence="11">Component of the F(0) channel, it forms part of the peripheral stalk, linking F(1) to F(0). The b'-subunit is a diverged and duplicated form of b found in plants and photosynthetic bacteria.</text>
</comment>
<gene>
    <name evidence="13" type="primary">atpF</name>
    <name evidence="17" type="ORF">FHG66_18115</name>
</gene>
<dbReference type="OrthoDB" id="8479836at2"/>
<evidence type="ECO:0000256" key="7">
    <source>
        <dbReference type="ARBA" id="ARBA00023065"/>
    </source>
</evidence>
<dbReference type="RefSeq" id="WP_139078460.1">
    <property type="nucleotide sequence ID" value="NZ_VDFU01000032.1"/>
</dbReference>
<dbReference type="PANTHER" id="PTHR33445">
    <property type="entry name" value="ATP SYNTHASE SUBUNIT B', CHLOROPLASTIC"/>
    <property type="match status" value="1"/>
</dbReference>
<comment type="subcellular location">
    <subcellularLocation>
        <location evidence="13">Cell membrane</location>
        <topology evidence="13">Single-pass membrane protein</topology>
    </subcellularLocation>
    <subcellularLocation>
        <location evidence="12">Endomembrane system</location>
        <topology evidence="12">Single-pass membrane protein</topology>
    </subcellularLocation>
</comment>
<accession>A0A5C4MR16</accession>
<evidence type="ECO:0000256" key="12">
    <source>
        <dbReference type="ARBA" id="ARBA00037847"/>
    </source>
</evidence>
<evidence type="ECO:0000256" key="8">
    <source>
        <dbReference type="ARBA" id="ARBA00023136"/>
    </source>
</evidence>
<feature type="chain" id="PRO_5022916755" description="ATP synthase subunit b" evidence="16">
    <location>
        <begin position="19"/>
        <end position="186"/>
    </location>
</feature>
<comment type="function">
    <text evidence="10 13">F(1)F(0) ATP synthase produces ATP from ADP in the presence of a proton or sodium gradient. F-type ATPases consist of two structural domains, F(1) containing the extramembraneous catalytic core and F(0) containing the membrane proton channel, linked together by a central stalk and a peripheral stalk. During catalysis, ATP synthesis in the catalytic domain of F(1) is coupled via a rotary mechanism of the central stalk subunits to proton translocation.</text>
</comment>
<keyword evidence="3 13" id="KW-0138">CF(0)</keyword>
<keyword evidence="4 13" id="KW-0812">Transmembrane</keyword>
<sequence length="186" mass="20308">MKKLVTLAFTLAASPAFAATEYGFFSLHNTNFIVLLAFLLVLGIMVYFGVPGMLSGLLDRRAEEIRREITEARALREEAQQLLASFDRKRQEMAAQAERIVADARTEAERAATLAKEEAARAVQRRIAGVEEQIAAAQAKAIREVKDQAVTVAIAAAQEVLARQMTPAAGSQLIDQSIATVSERLH</sequence>
<keyword evidence="18" id="KW-1185">Reference proteome</keyword>
<evidence type="ECO:0000256" key="3">
    <source>
        <dbReference type="ARBA" id="ARBA00022547"/>
    </source>
</evidence>